<reference evidence="2 3" key="1">
    <citation type="submission" date="2019-02" db="EMBL/GenBank/DDBJ databases">
        <title>Haloarcula mannanilyticum sp. nov., a mannan degrading haloarchaeon isolated from commercial salt.</title>
        <authorList>
            <person name="Enomoto S."/>
            <person name="Shimane Y."/>
            <person name="Kamekura M."/>
            <person name="Ito T."/>
            <person name="Moriya O."/>
            <person name="Ihara K."/>
            <person name="Takahashi-Ando N."/>
            <person name="Fukushima Y."/>
            <person name="Yoshida Y."/>
            <person name="Usama R."/>
            <person name="Takai K."/>
            <person name="Minegishi H."/>
        </authorList>
    </citation>
    <scope>NUCLEOTIDE SEQUENCE [LARGE SCALE GENOMIC DNA]</scope>
    <source>
        <strain evidence="2 3">MD130-1</strain>
    </source>
</reference>
<sequence length="203" mass="23349">MTSKQIWEHEVTCHPEDIQNRGTTYSPDYRVYLPDTIKKLGLDEDSEAIVEKKYQDEQQRTPYLEGRKLDQEDRQTSGSDSVFKIFTDGSTRLRITLSANWRDEFLNYDGEDILIVEVNEIEETFRIYRNDDYDKRKQELEDRGTKPLLGKPLVLAGMLYEMKNSGIRDILGVPDNKGSKPDGDSEEWSGEVVTNTGKGSRAS</sequence>
<proteinExistence type="predicted"/>
<keyword evidence="3" id="KW-1185">Reference proteome</keyword>
<protein>
    <submittedName>
        <fullName evidence="2">Uncharacterized protein</fullName>
    </submittedName>
</protein>
<organism evidence="2 3">
    <name type="scientific">Haloarcula mannanilytica</name>
    <dbReference type="NCBI Taxonomy" id="2509225"/>
    <lineage>
        <taxon>Archaea</taxon>
        <taxon>Methanobacteriati</taxon>
        <taxon>Methanobacteriota</taxon>
        <taxon>Stenosarchaea group</taxon>
        <taxon>Halobacteria</taxon>
        <taxon>Halobacteriales</taxon>
        <taxon>Haloarculaceae</taxon>
        <taxon>Haloarcula</taxon>
    </lineage>
</organism>
<feature type="region of interest" description="Disordered" evidence="1">
    <location>
        <begin position="170"/>
        <end position="203"/>
    </location>
</feature>
<name>A0A4C2ER54_9EURY</name>
<evidence type="ECO:0000256" key="1">
    <source>
        <dbReference type="SAM" id="MobiDB-lite"/>
    </source>
</evidence>
<accession>A0A4C2ER54</accession>
<comment type="caution">
    <text evidence="2">The sequence shown here is derived from an EMBL/GenBank/DDBJ whole genome shotgun (WGS) entry which is preliminary data.</text>
</comment>
<dbReference type="Proteomes" id="UP000304382">
    <property type="component" value="Unassembled WGS sequence"/>
</dbReference>
<evidence type="ECO:0000313" key="3">
    <source>
        <dbReference type="Proteomes" id="UP000304382"/>
    </source>
</evidence>
<feature type="region of interest" description="Disordered" evidence="1">
    <location>
        <begin position="51"/>
        <end position="75"/>
    </location>
</feature>
<dbReference type="RefSeq" id="WP_137685603.1">
    <property type="nucleotide sequence ID" value="NZ_BIXZ01000022.1"/>
</dbReference>
<gene>
    <name evidence="2" type="ORF">Harman_41720</name>
</gene>
<evidence type="ECO:0000313" key="2">
    <source>
        <dbReference type="EMBL" id="GCF16237.1"/>
    </source>
</evidence>
<dbReference type="OrthoDB" id="275661at2157"/>
<feature type="compositionally biased region" description="Polar residues" evidence="1">
    <location>
        <begin position="192"/>
        <end position="203"/>
    </location>
</feature>
<dbReference type="EMBL" id="BIXZ01000022">
    <property type="protein sequence ID" value="GCF16237.1"/>
    <property type="molecule type" value="Genomic_DNA"/>
</dbReference>
<dbReference type="AlphaFoldDB" id="A0A4C2ER54"/>